<reference evidence="1" key="1">
    <citation type="journal article" date="2014" name="Int. J. Syst. Evol. Microbiol.">
        <title>Complete genome sequence of Corynebacterium casei LMG S-19264T (=DSM 44701T), isolated from a smear-ripened cheese.</title>
        <authorList>
            <consortium name="US DOE Joint Genome Institute (JGI-PGF)"/>
            <person name="Walter F."/>
            <person name="Albersmeier A."/>
            <person name="Kalinowski J."/>
            <person name="Ruckert C."/>
        </authorList>
    </citation>
    <scope>NUCLEOTIDE SEQUENCE</scope>
    <source>
        <strain evidence="1">CGMCC 1.15966</strain>
    </source>
</reference>
<dbReference type="Proteomes" id="UP000614460">
    <property type="component" value="Unassembled WGS sequence"/>
</dbReference>
<gene>
    <name evidence="1" type="ORF">GCM10011516_32730</name>
</gene>
<sequence length="112" mass="13427">MKFNIWPDLKNYSELKNIRFTKLNMDKENQYIQLMDSVDLFIQNSKTSHPSKSKILLLRKNATLARDIKADFILIDGSNSYPYINRIKDRLDLENRPYYILKDNFAYVWDSE</sequence>
<comment type="caution">
    <text evidence="1">The sequence shown here is derived from an EMBL/GenBank/DDBJ whole genome shotgun (WGS) entry which is preliminary data.</text>
</comment>
<keyword evidence="2" id="KW-1185">Reference proteome</keyword>
<dbReference type="EMBL" id="BMKM01000013">
    <property type="protein sequence ID" value="GGE32444.1"/>
    <property type="molecule type" value="Genomic_DNA"/>
</dbReference>
<reference evidence="1" key="2">
    <citation type="submission" date="2020-09" db="EMBL/GenBank/DDBJ databases">
        <authorList>
            <person name="Sun Q."/>
            <person name="Zhou Y."/>
        </authorList>
    </citation>
    <scope>NUCLEOTIDE SEQUENCE</scope>
    <source>
        <strain evidence="1">CGMCC 1.15966</strain>
    </source>
</reference>
<proteinExistence type="predicted"/>
<evidence type="ECO:0000313" key="2">
    <source>
        <dbReference type="Proteomes" id="UP000614460"/>
    </source>
</evidence>
<evidence type="ECO:0000313" key="1">
    <source>
        <dbReference type="EMBL" id="GGE32444.1"/>
    </source>
</evidence>
<name>A0A8H9KX22_9SPHI</name>
<dbReference type="AlphaFoldDB" id="A0A8H9KX22"/>
<accession>A0A8H9KX22</accession>
<protein>
    <submittedName>
        <fullName evidence="1">Uncharacterized protein</fullName>
    </submittedName>
</protein>
<organism evidence="1 2">
    <name type="scientific">Sphingobacterium cellulitidis</name>
    <dbReference type="NCBI Taxonomy" id="1768011"/>
    <lineage>
        <taxon>Bacteria</taxon>
        <taxon>Pseudomonadati</taxon>
        <taxon>Bacteroidota</taxon>
        <taxon>Sphingobacteriia</taxon>
        <taxon>Sphingobacteriales</taxon>
        <taxon>Sphingobacteriaceae</taxon>
        <taxon>Sphingobacterium</taxon>
    </lineage>
</organism>